<evidence type="ECO:0000313" key="2">
    <source>
        <dbReference type="Proteomes" id="UP000238866"/>
    </source>
</evidence>
<sequence length="29" mass="3417">PLLVQKQKNLRKQIAPAKLFQTLKPQKMK</sequence>
<organism evidence="1 2">
    <name type="scientific">Haemophilus influenzae</name>
    <dbReference type="NCBI Taxonomy" id="727"/>
    <lineage>
        <taxon>Bacteria</taxon>
        <taxon>Pseudomonadati</taxon>
        <taxon>Pseudomonadota</taxon>
        <taxon>Gammaproteobacteria</taxon>
        <taxon>Pasteurellales</taxon>
        <taxon>Pasteurellaceae</taxon>
        <taxon>Haemophilus</taxon>
    </lineage>
</organism>
<evidence type="ECO:0000313" key="1">
    <source>
        <dbReference type="EMBL" id="PRM18802.1"/>
    </source>
</evidence>
<dbReference type="Proteomes" id="UP000238866">
    <property type="component" value="Unassembled WGS sequence"/>
</dbReference>
<feature type="non-terminal residue" evidence="1">
    <location>
        <position position="1"/>
    </location>
</feature>
<dbReference type="AlphaFoldDB" id="A0ABD6WWU2"/>
<dbReference type="EMBL" id="MZLD01000038">
    <property type="protein sequence ID" value="PRM18802.1"/>
    <property type="molecule type" value="Genomic_DNA"/>
</dbReference>
<reference evidence="1 2" key="1">
    <citation type="submission" date="2017-02" db="EMBL/GenBank/DDBJ databases">
        <title>Haemophilus influenzae in COPD genome sequencing project.</title>
        <authorList>
            <person name="Murphy T.F."/>
            <person name="Kong Y."/>
            <person name="Nadendla S."/>
            <person name="Tettelin H."/>
            <person name="Pettigrew M."/>
        </authorList>
    </citation>
    <scope>NUCLEOTIDE SEQUENCE [LARGE SCALE GENOMIC DNA]</scope>
    <source>
        <strain evidence="1 2">13P36H1</strain>
    </source>
</reference>
<proteinExistence type="predicted"/>
<comment type="caution">
    <text evidence="1">The sequence shown here is derived from an EMBL/GenBank/DDBJ whole genome shotgun (WGS) entry which is preliminary data.</text>
</comment>
<name>A0ABD6WWU2_HAEIF</name>
<accession>A0ABD6WWU2</accession>
<gene>
    <name evidence="1" type="primary">rnfC</name>
    <name evidence="1" type="ORF">BVZ99_00835B</name>
</gene>
<protein>
    <submittedName>
        <fullName evidence="1">Electron transport complex protein RnfC</fullName>
    </submittedName>
</protein>